<dbReference type="Proteomes" id="UP000593577">
    <property type="component" value="Unassembled WGS sequence"/>
</dbReference>
<dbReference type="InterPro" id="IPR002156">
    <property type="entry name" value="RNaseH_domain"/>
</dbReference>
<reference evidence="2 3" key="1">
    <citation type="journal article" date="2019" name="Genome Biol. Evol.">
        <title>Insights into the evolution of the New World diploid cottons (Gossypium, subgenus Houzingenia) based on genome sequencing.</title>
        <authorList>
            <person name="Grover C.E."/>
            <person name="Arick M.A. 2nd"/>
            <person name="Thrash A."/>
            <person name="Conover J.L."/>
            <person name="Sanders W.S."/>
            <person name="Peterson D.G."/>
            <person name="Frelichowski J.E."/>
            <person name="Scheffler J.A."/>
            <person name="Scheffler B.E."/>
            <person name="Wendel J.F."/>
        </authorList>
    </citation>
    <scope>NUCLEOTIDE SEQUENCE [LARGE SCALE GENOMIC DNA]</scope>
    <source>
        <strain evidence="2">185</strain>
        <tissue evidence="2">Leaf</tissue>
    </source>
</reference>
<keyword evidence="3" id="KW-1185">Reference proteome</keyword>
<dbReference type="Gene3D" id="3.30.420.10">
    <property type="entry name" value="Ribonuclease H-like superfamily/Ribonuclease H"/>
    <property type="match status" value="1"/>
</dbReference>
<protein>
    <recommendedName>
        <fullName evidence="1">RNase H type-1 domain-containing protein</fullName>
    </recommendedName>
</protein>
<evidence type="ECO:0000313" key="2">
    <source>
        <dbReference type="EMBL" id="MBA0688636.1"/>
    </source>
</evidence>
<dbReference type="GO" id="GO:0003676">
    <property type="term" value="F:nucleic acid binding"/>
    <property type="evidence" value="ECO:0007669"/>
    <property type="project" value="InterPro"/>
</dbReference>
<dbReference type="InterPro" id="IPR052929">
    <property type="entry name" value="RNase_H-like_EbsB-rel"/>
</dbReference>
<dbReference type="Pfam" id="PF13456">
    <property type="entry name" value="RVT_3"/>
    <property type="match status" value="1"/>
</dbReference>
<organism evidence="2 3">
    <name type="scientific">Gossypium aridum</name>
    <name type="common">American cotton</name>
    <name type="synonym">Erioxylum aridum</name>
    <dbReference type="NCBI Taxonomy" id="34290"/>
    <lineage>
        <taxon>Eukaryota</taxon>
        <taxon>Viridiplantae</taxon>
        <taxon>Streptophyta</taxon>
        <taxon>Embryophyta</taxon>
        <taxon>Tracheophyta</taxon>
        <taxon>Spermatophyta</taxon>
        <taxon>Magnoliopsida</taxon>
        <taxon>eudicotyledons</taxon>
        <taxon>Gunneridae</taxon>
        <taxon>Pentapetalae</taxon>
        <taxon>rosids</taxon>
        <taxon>malvids</taxon>
        <taxon>Malvales</taxon>
        <taxon>Malvaceae</taxon>
        <taxon>Malvoideae</taxon>
        <taxon>Gossypium</taxon>
    </lineage>
</organism>
<evidence type="ECO:0000313" key="3">
    <source>
        <dbReference type="Proteomes" id="UP000593577"/>
    </source>
</evidence>
<accession>A0A7J8XMV4</accession>
<evidence type="ECO:0000259" key="1">
    <source>
        <dbReference type="Pfam" id="PF13456"/>
    </source>
</evidence>
<sequence>MPSKTAQQLMPFFLKDCPTAHAILTLSGLDNRLLVWDYSCYIDWIKDIICVLDKKVIADFITWLWNYWNNRNNYVFRGKEEEAMEKPPYGFVKVNFDATVSSNKIGYGVVVWDSDGFVLGGGGGFKDKVMSAEWRELYTFEESLKIECSLNITKAIFETDCASLVNMVKKHGNDITIMGYHIDEAYKNMESFNSTTVN</sequence>
<comment type="caution">
    <text evidence="2">The sequence shown here is derived from an EMBL/GenBank/DDBJ whole genome shotgun (WGS) entry which is preliminary data.</text>
</comment>
<dbReference type="PANTHER" id="PTHR47074">
    <property type="entry name" value="BNAC02G40300D PROTEIN"/>
    <property type="match status" value="1"/>
</dbReference>
<gene>
    <name evidence="2" type="ORF">Goari_006408</name>
</gene>
<dbReference type="AlphaFoldDB" id="A0A7J8XMV4"/>
<dbReference type="InterPro" id="IPR036397">
    <property type="entry name" value="RNaseH_sf"/>
</dbReference>
<dbReference type="EMBL" id="JABFAA010000008">
    <property type="protein sequence ID" value="MBA0688636.1"/>
    <property type="molecule type" value="Genomic_DNA"/>
</dbReference>
<proteinExistence type="predicted"/>
<dbReference type="GO" id="GO:0004523">
    <property type="term" value="F:RNA-DNA hybrid ribonuclease activity"/>
    <property type="evidence" value="ECO:0007669"/>
    <property type="project" value="InterPro"/>
</dbReference>
<name>A0A7J8XMV4_GOSAI</name>
<dbReference type="PANTHER" id="PTHR47074:SF48">
    <property type="entry name" value="POLYNUCLEOTIDYL TRANSFERASE, RIBONUCLEASE H-LIKE SUPERFAMILY PROTEIN"/>
    <property type="match status" value="1"/>
</dbReference>
<feature type="domain" description="RNase H type-1" evidence="1">
    <location>
        <begin position="95"/>
        <end position="197"/>
    </location>
</feature>